<proteinExistence type="predicted"/>
<dbReference type="EMBL" id="CAJFCJ010000007">
    <property type="protein sequence ID" value="CAD5117366.1"/>
    <property type="molecule type" value="Genomic_DNA"/>
</dbReference>
<evidence type="ECO:0000313" key="1">
    <source>
        <dbReference type="EMBL" id="CAD5117366.1"/>
    </source>
</evidence>
<name>A0A7I8VM58_9ANNE</name>
<sequence length="104" mass="11685">MKRINVTMLIFSGLSDPVWTLDRTQHSKLINRLMKAKKCSKSLGIERSGYGGFLMSVDRHCSCLGSGNFLIWGSENRQLQLDLLATAPVDDELKEMVRKSINAL</sequence>
<organism evidence="1 2">
    <name type="scientific">Dimorphilus gyrociliatus</name>
    <dbReference type="NCBI Taxonomy" id="2664684"/>
    <lineage>
        <taxon>Eukaryota</taxon>
        <taxon>Metazoa</taxon>
        <taxon>Spiralia</taxon>
        <taxon>Lophotrochozoa</taxon>
        <taxon>Annelida</taxon>
        <taxon>Polychaeta</taxon>
        <taxon>Polychaeta incertae sedis</taxon>
        <taxon>Dinophilidae</taxon>
        <taxon>Dimorphilus</taxon>
    </lineage>
</organism>
<protein>
    <submittedName>
        <fullName evidence="1">Uncharacterized protein</fullName>
    </submittedName>
</protein>
<keyword evidence="2" id="KW-1185">Reference proteome</keyword>
<reference evidence="1 2" key="1">
    <citation type="submission" date="2020-08" db="EMBL/GenBank/DDBJ databases">
        <authorList>
            <person name="Hejnol A."/>
        </authorList>
    </citation>
    <scope>NUCLEOTIDE SEQUENCE [LARGE SCALE GENOMIC DNA]</scope>
</reference>
<evidence type="ECO:0000313" key="2">
    <source>
        <dbReference type="Proteomes" id="UP000549394"/>
    </source>
</evidence>
<dbReference type="AlphaFoldDB" id="A0A7I8VM58"/>
<comment type="caution">
    <text evidence="1">The sequence shown here is derived from an EMBL/GenBank/DDBJ whole genome shotgun (WGS) entry which is preliminary data.</text>
</comment>
<gene>
    <name evidence="1" type="ORF">DGYR_LOCUS5900</name>
</gene>
<accession>A0A7I8VM58</accession>
<dbReference type="Proteomes" id="UP000549394">
    <property type="component" value="Unassembled WGS sequence"/>
</dbReference>
<dbReference type="OrthoDB" id="5962596at2759"/>